<evidence type="ECO:0000256" key="1">
    <source>
        <dbReference type="SAM" id="MobiDB-lite"/>
    </source>
</evidence>
<dbReference type="EMBL" id="BLPG01000001">
    <property type="protein sequence ID" value="GFJ94583.1"/>
    <property type="molecule type" value="Genomic_DNA"/>
</dbReference>
<feature type="chain" id="PRO_5028812463" description="Gram-positive cocci surface proteins LPxTG domain-containing protein" evidence="3">
    <location>
        <begin position="29"/>
        <end position="192"/>
    </location>
</feature>
<proteinExistence type="predicted"/>
<dbReference type="AlphaFoldDB" id="A0A6V8LBJ3"/>
<accession>A0A6V8LBJ3</accession>
<keyword evidence="2" id="KW-0812">Transmembrane</keyword>
<comment type="caution">
    <text evidence="4">The sequence shown here is derived from an EMBL/GenBank/DDBJ whole genome shotgun (WGS) entry which is preliminary data.</text>
</comment>
<keyword evidence="3" id="KW-0732">Signal</keyword>
<feature type="signal peptide" evidence="3">
    <location>
        <begin position="1"/>
        <end position="28"/>
    </location>
</feature>
<name>A0A6V8LBJ3_9ACTN</name>
<dbReference type="Proteomes" id="UP000482960">
    <property type="component" value="Unassembled WGS sequence"/>
</dbReference>
<keyword evidence="2" id="KW-0472">Membrane</keyword>
<dbReference type="RefSeq" id="WP_173081745.1">
    <property type="nucleotide sequence ID" value="NZ_BAABJB010000020.1"/>
</dbReference>
<reference evidence="4 5" key="2">
    <citation type="submission" date="2020-03" db="EMBL/GenBank/DDBJ databases">
        <authorList>
            <person name="Ichikawa N."/>
            <person name="Kimura A."/>
            <person name="Kitahashi Y."/>
            <person name="Uohara A."/>
        </authorList>
    </citation>
    <scope>NUCLEOTIDE SEQUENCE [LARGE SCALE GENOMIC DNA]</scope>
    <source>
        <strain evidence="4 5">NBRC 108638</strain>
    </source>
</reference>
<sequence length="192" mass="19122">MRAAWLYRLGVVAAAGVLVVGPASPAWAVQININPGNVPTTAAKAEQNCDPNFGGGPHPGEDVWVFNLPMNNGVFLSLTANFGANGSVSLPGPAGEIENDMGTSKAWIITPAGWTLTGASAEVTGTAPQFVLTHACATDSTPKPTVKPSGAPETGGGGGQQAGSVALGVGALAVAGAAGLVLTLSRRRRRGA</sequence>
<feature type="transmembrane region" description="Helical" evidence="2">
    <location>
        <begin position="165"/>
        <end position="184"/>
    </location>
</feature>
<keyword evidence="5" id="KW-1185">Reference proteome</keyword>
<protein>
    <recommendedName>
        <fullName evidence="6">Gram-positive cocci surface proteins LPxTG domain-containing protein</fullName>
    </recommendedName>
</protein>
<gene>
    <name evidence="4" type="ORF">Prum_082250</name>
</gene>
<evidence type="ECO:0000313" key="5">
    <source>
        <dbReference type="Proteomes" id="UP000482960"/>
    </source>
</evidence>
<feature type="region of interest" description="Disordered" evidence="1">
    <location>
        <begin position="138"/>
        <end position="162"/>
    </location>
</feature>
<keyword evidence="2" id="KW-1133">Transmembrane helix</keyword>
<evidence type="ECO:0008006" key="6">
    <source>
        <dbReference type="Google" id="ProtNLM"/>
    </source>
</evidence>
<reference evidence="4 5" key="1">
    <citation type="submission" date="2020-03" db="EMBL/GenBank/DDBJ databases">
        <title>Whole genome shotgun sequence of Phytohabitans rumicis NBRC 108638.</title>
        <authorList>
            <person name="Komaki H."/>
            <person name="Tamura T."/>
        </authorList>
    </citation>
    <scope>NUCLEOTIDE SEQUENCE [LARGE SCALE GENOMIC DNA]</scope>
    <source>
        <strain evidence="4 5">NBRC 108638</strain>
    </source>
</reference>
<organism evidence="4 5">
    <name type="scientific">Phytohabitans rumicis</name>
    <dbReference type="NCBI Taxonomy" id="1076125"/>
    <lineage>
        <taxon>Bacteria</taxon>
        <taxon>Bacillati</taxon>
        <taxon>Actinomycetota</taxon>
        <taxon>Actinomycetes</taxon>
        <taxon>Micromonosporales</taxon>
        <taxon>Micromonosporaceae</taxon>
    </lineage>
</organism>
<evidence type="ECO:0000256" key="2">
    <source>
        <dbReference type="SAM" id="Phobius"/>
    </source>
</evidence>
<evidence type="ECO:0000313" key="4">
    <source>
        <dbReference type="EMBL" id="GFJ94583.1"/>
    </source>
</evidence>
<evidence type="ECO:0000256" key="3">
    <source>
        <dbReference type="SAM" id="SignalP"/>
    </source>
</evidence>